<feature type="region of interest" description="Disordered" evidence="1">
    <location>
        <begin position="369"/>
        <end position="391"/>
    </location>
</feature>
<dbReference type="EMBL" id="KV918765">
    <property type="protein sequence ID" value="OSX81144.1"/>
    <property type="molecule type" value="Genomic_DNA"/>
</dbReference>
<feature type="compositionally biased region" description="Basic residues" evidence="1">
    <location>
        <begin position="18"/>
        <end position="33"/>
    </location>
</feature>
<proteinExistence type="predicted"/>
<feature type="region of interest" description="Disordered" evidence="1">
    <location>
        <begin position="71"/>
        <end position="214"/>
    </location>
</feature>
<organism evidence="2 3">
    <name type="scientific">Porphyra umbilicalis</name>
    <name type="common">Purple laver</name>
    <name type="synonym">Red alga</name>
    <dbReference type="NCBI Taxonomy" id="2786"/>
    <lineage>
        <taxon>Eukaryota</taxon>
        <taxon>Rhodophyta</taxon>
        <taxon>Bangiophyceae</taxon>
        <taxon>Bangiales</taxon>
        <taxon>Bangiaceae</taxon>
        <taxon>Porphyra</taxon>
    </lineage>
</organism>
<feature type="compositionally biased region" description="Low complexity" evidence="1">
    <location>
        <begin position="124"/>
        <end position="171"/>
    </location>
</feature>
<keyword evidence="3" id="KW-1185">Reference proteome</keyword>
<dbReference type="Proteomes" id="UP000218209">
    <property type="component" value="Unassembled WGS sequence"/>
</dbReference>
<evidence type="ECO:0000313" key="3">
    <source>
        <dbReference type="Proteomes" id="UP000218209"/>
    </source>
</evidence>
<evidence type="ECO:0000313" key="2">
    <source>
        <dbReference type="EMBL" id="OSX81144.1"/>
    </source>
</evidence>
<evidence type="ECO:0000256" key="1">
    <source>
        <dbReference type="SAM" id="MobiDB-lite"/>
    </source>
</evidence>
<gene>
    <name evidence="2" type="ORF">BU14_0025s0026</name>
</gene>
<dbReference type="AlphaFoldDB" id="A0A1X6PJR8"/>
<accession>A0A1X6PJR8</accession>
<name>A0A1X6PJR8_PORUM</name>
<protein>
    <submittedName>
        <fullName evidence="2">Uncharacterized protein</fullName>
    </submittedName>
</protein>
<feature type="compositionally biased region" description="Low complexity" evidence="1">
    <location>
        <begin position="71"/>
        <end position="87"/>
    </location>
</feature>
<feature type="region of interest" description="Disordered" evidence="1">
    <location>
        <begin position="1"/>
        <end position="33"/>
    </location>
</feature>
<sequence length="627" mass="65654">MPHRPVHGGQNALTTSLTKHRRRHSVGSLRTGRRKPVRLATVWQCSARRKTDERQTKVAFVSLVQYQPPTTRTAPVTARPARGAPRVAVRDGGTGGGLQTAPPRTLRPAAARRRQPTDTVSPDAPSAAAGGGLLPLPLAARPRARAGAGRPAPTARAAARAVVTARRSGGAEPRAPRGGVRSAACASPPRRPCRSVTPPSPHPSFTPPPSPPPLPLPSSFHASLFRLVTRRSRFDGVLAVGGGGWGGGGGGGGRPRRVRRCCWGRAAPPPPTVRAAVGPYTGLYGRIAGSSRDACTRALTLDASAAVEEVGKRLWILPAAAIIELARGGNDEGNYRGGRGATCSGASVGLVARAQLEVVVKASAADASEADASEAGASDGDRLLGGGTSPPNERTVAFGENFVADFKEEISGDYLVNDMEYAADYAGWNLTAPGQRIGYTRATRTCGPRGNRHSYPPGTFTYLLRAPAGTIRLDGHNVTLHAPTVVVFTLLPNGAFDSPNRLFCLHASPWPVATPPPPRDFADTLAPEVWPDDPYGDRFRHDREGVSTTAIIVYSLAGGIPLIVVVVCCCHSCAAKGCCCCGGGDGGKESQSLPRLVLPSLSTSRARPISRAVSQSTIESLPRRVDR</sequence>
<feature type="compositionally biased region" description="Pro residues" evidence="1">
    <location>
        <begin position="198"/>
        <end position="214"/>
    </location>
</feature>
<reference evidence="2 3" key="1">
    <citation type="submission" date="2017-03" db="EMBL/GenBank/DDBJ databases">
        <title>WGS assembly of Porphyra umbilicalis.</title>
        <authorList>
            <person name="Brawley S.H."/>
            <person name="Blouin N.A."/>
            <person name="Ficko-Blean E."/>
            <person name="Wheeler G.L."/>
            <person name="Lohr M."/>
            <person name="Goodson H.V."/>
            <person name="Jenkins J.W."/>
            <person name="Blaby-Haas C.E."/>
            <person name="Helliwell K.E."/>
            <person name="Chan C."/>
            <person name="Marriage T."/>
            <person name="Bhattacharya D."/>
            <person name="Klein A.S."/>
            <person name="Badis Y."/>
            <person name="Brodie J."/>
            <person name="Cao Y."/>
            <person name="Collen J."/>
            <person name="Dittami S.M."/>
            <person name="Gachon C.M."/>
            <person name="Green B.R."/>
            <person name="Karpowicz S."/>
            <person name="Kim J.W."/>
            <person name="Kudahl U."/>
            <person name="Lin S."/>
            <person name="Michel G."/>
            <person name="Mittag M."/>
            <person name="Olson B.J."/>
            <person name="Pangilinan J."/>
            <person name="Peng Y."/>
            <person name="Qiu H."/>
            <person name="Shu S."/>
            <person name="Singer J.T."/>
            <person name="Smith A.G."/>
            <person name="Sprecher B.N."/>
            <person name="Wagner V."/>
            <person name="Wang W."/>
            <person name="Wang Z.-Y."/>
            <person name="Yan J."/>
            <person name="Yarish C."/>
            <person name="Zoeuner-Riek S."/>
            <person name="Zhuang Y."/>
            <person name="Zou Y."/>
            <person name="Lindquist E.A."/>
            <person name="Grimwood J."/>
            <person name="Barry K."/>
            <person name="Rokhsar D.S."/>
            <person name="Schmutz J."/>
            <person name="Stiller J.W."/>
            <person name="Grossman A.R."/>
            <person name="Prochnik S.E."/>
        </authorList>
    </citation>
    <scope>NUCLEOTIDE SEQUENCE [LARGE SCALE GENOMIC DNA]</scope>
    <source>
        <strain evidence="2">4086291</strain>
    </source>
</reference>
<feature type="compositionally biased region" description="Low complexity" evidence="1">
    <location>
        <begin position="100"/>
        <end position="109"/>
    </location>
</feature>